<dbReference type="Proteomes" id="UP000004923">
    <property type="component" value="Unassembled WGS sequence"/>
</dbReference>
<organism evidence="1 2">
    <name type="scientific">Phascolarctobacterium succinatutens YIT 12067</name>
    <dbReference type="NCBI Taxonomy" id="626939"/>
    <lineage>
        <taxon>Bacteria</taxon>
        <taxon>Bacillati</taxon>
        <taxon>Bacillota</taxon>
        <taxon>Negativicutes</taxon>
        <taxon>Acidaminococcales</taxon>
        <taxon>Acidaminococcaceae</taxon>
        <taxon>Phascolarctobacterium</taxon>
    </lineage>
</organism>
<comment type="caution">
    <text evidence="1">The sequence shown here is derived from an EMBL/GenBank/DDBJ whole genome shotgun (WGS) entry which is preliminary data.</text>
</comment>
<dbReference type="AlphaFoldDB" id="E8LF38"/>
<name>E8LF38_9FIRM</name>
<protein>
    <submittedName>
        <fullName evidence="1">Uncharacterized protein</fullName>
    </submittedName>
</protein>
<gene>
    <name evidence="1" type="ORF">HMPREF9443_01473</name>
</gene>
<keyword evidence="2" id="KW-1185">Reference proteome</keyword>
<dbReference type="HOGENOM" id="CLU_3293987_0_0_9"/>
<accession>E8LF38</accession>
<reference evidence="1 2" key="1">
    <citation type="submission" date="2011-01" db="EMBL/GenBank/DDBJ databases">
        <authorList>
            <person name="Weinstock G."/>
            <person name="Sodergren E."/>
            <person name="Clifton S."/>
            <person name="Fulton L."/>
            <person name="Fulton B."/>
            <person name="Courtney L."/>
            <person name="Fronick C."/>
            <person name="Harrison M."/>
            <person name="Strong C."/>
            <person name="Farmer C."/>
            <person name="Delahaunty K."/>
            <person name="Markovic C."/>
            <person name="Hall O."/>
            <person name="Minx P."/>
            <person name="Tomlinson C."/>
            <person name="Mitreva M."/>
            <person name="Hou S."/>
            <person name="Chen J."/>
            <person name="Wollam A."/>
            <person name="Pepin K.H."/>
            <person name="Johnson M."/>
            <person name="Bhonagiri V."/>
            <person name="Zhang X."/>
            <person name="Suruliraj S."/>
            <person name="Warren W."/>
            <person name="Chinwalla A."/>
            <person name="Mardis E.R."/>
            <person name="Wilson R.K."/>
        </authorList>
    </citation>
    <scope>NUCLEOTIDE SEQUENCE [LARGE SCALE GENOMIC DNA]</scope>
    <source>
        <strain evidence="1 2">YIT 12067</strain>
    </source>
</reference>
<proteinExistence type="predicted"/>
<sequence>MVLSQPHTESPSFGKNLPKTFAIKNEQALALLLKSARFDI</sequence>
<evidence type="ECO:0000313" key="2">
    <source>
        <dbReference type="Proteomes" id="UP000004923"/>
    </source>
</evidence>
<evidence type="ECO:0000313" key="1">
    <source>
        <dbReference type="EMBL" id="EFY04524.1"/>
    </source>
</evidence>
<dbReference type="EMBL" id="AEVN01000070">
    <property type="protein sequence ID" value="EFY04524.1"/>
    <property type="molecule type" value="Genomic_DNA"/>
</dbReference>